<dbReference type="SUPFAM" id="SSF55961">
    <property type="entry name" value="Bet v1-like"/>
    <property type="match status" value="1"/>
</dbReference>
<dbReference type="GeneID" id="67180818"/>
<dbReference type="OrthoDB" id="9807923at2"/>
<dbReference type="AlphaFoldDB" id="E1SQH4"/>
<evidence type="ECO:0000313" key="2">
    <source>
        <dbReference type="Proteomes" id="UP000006683"/>
    </source>
</evidence>
<dbReference type="RefSeq" id="WP_013344092.1">
    <property type="nucleotide sequence ID" value="NC_014541.1"/>
</dbReference>
<dbReference type="eggNOG" id="COG3832">
    <property type="taxonomic scope" value="Bacteria"/>
</dbReference>
<proteinExistence type="predicted"/>
<dbReference type="STRING" id="550540.Fbal_0572"/>
<dbReference type="InterPro" id="IPR023393">
    <property type="entry name" value="START-like_dom_sf"/>
</dbReference>
<dbReference type="CDD" id="cd07818">
    <property type="entry name" value="SRPBCC_1"/>
    <property type="match status" value="1"/>
</dbReference>
<evidence type="ECO:0000313" key="1">
    <source>
        <dbReference type="EMBL" id="ADN74786.1"/>
    </source>
</evidence>
<dbReference type="Pfam" id="PF10604">
    <property type="entry name" value="Polyketide_cyc2"/>
    <property type="match status" value="1"/>
</dbReference>
<reference evidence="1 2" key="1">
    <citation type="journal article" date="2010" name="Stand. Genomic Sci.">
        <title>Complete genome sequence of Ferrimonas balearica type strain (PAT).</title>
        <authorList>
            <person name="Nolan M."/>
            <person name="Sikorski J."/>
            <person name="Davenport K."/>
            <person name="Lucas S."/>
            <person name="Glavina Del Rio T."/>
            <person name="Tice H."/>
            <person name="Cheng J."/>
            <person name="Goodwin L."/>
            <person name="Pitluck S."/>
            <person name="Liolios K."/>
            <person name="Ivanova N."/>
            <person name="Mavromatis K."/>
            <person name="Ovchinnikova G."/>
            <person name="Pati A."/>
            <person name="Chen A."/>
            <person name="Palaniappan K."/>
            <person name="Land M."/>
            <person name="Hauser L."/>
            <person name="Chang Y."/>
            <person name="Jeffries C."/>
            <person name="Tapia R."/>
            <person name="Brettin T."/>
            <person name="Detter J."/>
            <person name="Han C."/>
            <person name="Yasawong M."/>
            <person name="Rohde M."/>
            <person name="Tindall B."/>
            <person name="Goker M."/>
            <person name="Woyke T."/>
            <person name="Bristow J."/>
            <person name="Eisen J."/>
            <person name="Markowitz V."/>
            <person name="Hugenholtz P."/>
            <person name="Kyrpides N."/>
            <person name="Klenk H."/>
            <person name="Lapidus A."/>
        </authorList>
    </citation>
    <scope>NUCLEOTIDE SEQUENCE [LARGE SCALE GENOMIC DNA]</scope>
    <source>
        <strain evidence="2">DSM 9799 / CCM 4581 / KCTC 23876 / PAT</strain>
    </source>
</reference>
<dbReference type="Proteomes" id="UP000006683">
    <property type="component" value="Chromosome"/>
</dbReference>
<accession>E1SQH4</accession>
<protein>
    <submittedName>
        <fullName evidence="1">Polyketide cyclase/dehydrase</fullName>
    </submittedName>
</protein>
<dbReference type="HOGENOM" id="CLU_104147_1_0_6"/>
<sequence length="178" mass="19919">MKTLLKLLLVVLLVVLVAGVILPDEFDVRRSVRISATPEQIHPYLNDLTLWPLWSPFYGNEVRISVGRPSAGVGANQTWQDDTGSGELRIVQSAPAVGIQYDLHFNGSPQPMQAGFRYRTQGNDTVVIWEMNGKMQIPVVGAYLAMMADVMIGEQFQQGLERLKRLVEQQPSQESERP</sequence>
<gene>
    <name evidence="1" type="ordered locus">Fbal_0572</name>
</gene>
<keyword evidence="2" id="KW-1185">Reference proteome</keyword>
<dbReference type="Gene3D" id="3.30.530.20">
    <property type="match status" value="1"/>
</dbReference>
<dbReference type="InterPro" id="IPR019587">
    <property type="entry name" value="Polyketide_cyclase/dehydratase"/>
</dbReference>
<name>E1SQH4_FERBD</name>
<dbReference type="EMBL" id="CP002209">
    <property type="protein sequence ID" value="ADN74786.1"/>
    <property type="molecule type" value="Genomic_DNA"/>
</dbReference>
<organism evidence="1 2">
    <name type="scientific">Ferrimonas balearica (strain DSM 9799 / CCM 4581 / KCTC 23876 / PAT)</name>
    <dbReference type="NCBI Taxonomy" id="550540"/>
    <lineage>
        <taxon>Bacteria</taxon>
        <taxon>Pseudomonadati</taxon>
        <taxon>Pseudomonadota</taxon>
        <taxon>Gammaproteobacteria</taxon>
        <taxon>Alteromonadales</taxon>
        <taxon>Ferrimonadaceae</taxon>
        <taxon>Ferrimonas</taxon>
    </lineage>
</organism>
<dbReference type="KEGG" id="fbl:Fbal_0572"/>